<name>A0A2R6XXT2_9BACL</name>
<sequence>MEITRWRMVHAYVLEETEQLAEETCKRHGNPEAPFLRRASKYSRDRRKSRLRKSA</sequence>
<proteinExistence type="predicted"/>
<protein>
    <submittedName>
        <fullName evidence="2">Uncharacterized protein</fullName>
    </submittedName>
</protein>
<dbReference type="Proteomes" id="UP000244338">
    <property type="component" value="Unassembled WGS sequence"/>
</dbReference>
<accession>A0A2R6XXT2</accession>
<organism evidence="2 3">
    <name type="scientific">Candidatus Carbonibacillus altaicus</name>
    <dbReference type="NCBI Taxonomy" id="2163959"/>
    <lineage>
        <taxon>Bacteria</taxon>
        <taxon>Bacillati</taxon>
        <taxon>Bacillota</taxon>
        <taxon>Bacilli</taxon>
        <taxon>Bacillales</taxon>
        <taxon>Candidatus Carbonibacillus</taxon>
    </lineage>
</organism>
<evidence type="ECO:0000313" key="3">
    <source>
        <dbReference type="Proteomes" id="UP000244338"/>
    </source>
</evidence>
<feature type="compositionally biased region" description="Basic residues" evidence="1">
    <location>
        <begin position="38"/>
        <end position="55"/>
    </location>
</feature>
<feature type="region of interest" description="Disordered" evidence="1">
    <location>
        <begin position="24"/>
        <end position="55"/>
    </location>
</feature>
<comment type="caution">
    <text evidence="2">The sequence shown here is derived from an EMBL/GenBank/DDBJ whole genome shotgun (WGS) entry which is preliminary data.</text>
</comment>
<evidence type="ECO:0000313" key="2">
    <source>
        <dbReference type="EMBL" id="PTQ55229.1"/>
    </source>
</evidence>
<dbReference type="AlphaFoldDB" id="A0A2R6XXT2"/>
<evidence type="ECO:0000256" key="1">
    <source>
        <dbReference type="SAM" id="MobiDB-lite"/>
    </source>
</evidence>
<gene>
    <name evidence="2" type="ORF">BSOLF_2849</name>
</gene>
<reference evidence="3" key="1">
    <citation type="journal article" date="2018" name="Sci. Rep.">
        <title>Lignite coal burning seam in the remote Altai Mountains harbors a hydrogen-driven thermophilic microbial community.</title>
        <authorList>
            <person name="Kadnikov V.V."/>
            <person name="Mardanov A.V."/>
            <person name="Ivasenko D.A."/>
            <person name="Antsiferov D.V."/>
            <person name="Beletsky A.V."/>
            <person name="Karnachuk O.V."/>
            <person name="Ravin N.V."/>
        </authorList>
    </citation>
    <scope>NUCLEOTIDE SEQUENCE [LARGE SCALE GENOMIC DNA]</scope>
</reference>
<dbReference type="EMBL" id="PEBX01000161">
    <property type="protein sequence ID" value="PTQ55229.1"/>
    <property type="molecule type" value="Genomic_DNA"/>
</dbReference>